<accession>A0ABU1UXW1</accession>
<protein>
    <submittedName>
        <fullName evidence="2">Uncharacterized protein</fullName>
    </submittedName>
</protein>
<dbReference type="Proteomes" id="UP001253595">
    <property type="component" value="Unassembled WGS sequence"/>
</dbReference>
<evidence type="ECO:0000313" key="3">
    <source>
        <dbReference type="Proteomes" id="UP001253595"/>
    </source>
</evidence>
<organism evidence="2 3">
    <name type="scientific">Cellvibrio fibrivorans</name>
    <dbReference type="NCBI Taxonomy" id="126350"/>
    <lineage>
        <taxon>Bacteria</taxon>
        <taxon>Pseudomonadati</taxon>
        <taxon>Pseudomonadota</taxon>
        <taxon>Gammaproteobacteria</taxon>
        <taxon>Cellvibrionales</taxon>
        <taxon>Cellvibrionaceae</taxon>
        <taxon>Cellvibrio</taxon>
    </lineage>
</organism>
<comment type="caution">
    <text evidence="2">The sequence shown here is derived from an EMBL/GenBank/DDBJ whole genome shotgun (WGS) entry which is preliminary data.</text>
</comment>
<keyword evidence="1" id="KW-0732">Signal</keyword>
<evidence type="ECO:0000256" key="1">
    <source>
        <dbReference type="SAM" id="SignalP"/>
    </source>
</evidence>
<reference evidence="2 3" key="1">
    <citation type="submission" date="2023-07" db="EMBL/GenBank/DDBJ databases">
        <title>Sorghum-associated microbial communities from plants grown in Nebraska, USA.</title>
        <authorList>
            <person name="Schachtman D."/>
        </authorList>
    </citation>
    <scope>NUCLEOTIDE SEQUENCE [LARGE SCALE GENOMIC DNA]</scope>
    <source>
        <strain evidence="2 3">BE190</strain>
    </source>
</reference>
<proteinExistence type="predicted"/>
<dbReference type="EMBL" id="JAVDVX010000003">
    <property type="protein sequence ID" value="MDR7089938.1"/>
    <property type="molecule type" value="Genomic_DNA"/>
</dbReference>
<feature type="signal peptide" evidence="1">
    <location>
        <begin position="1"/>
        <end position="19"/>
    </location>
</feature>
<name>A0ABU1UXW1_9GAMM</name>
<dbReference type="RefSeq" id="WP_310071819.1">
    <property type="nucleotide sequence ID" value="NZ_JAVDVX010000003.1"/>
</dbReference>
<sequence>MKPLSLFLLLTLVSTPALAQDCDPLVTAQQAKAKTEQIDADYEKKFDALGLELQKKAGMSDEQLMRVKMAAVLNDEVMNEQRDLQADMMTMMTAISKKDCATIENLAKLNHERAIKQWEISLKNMENEIKKY</sequence>
<gene>
    <name evidence="2" type="ORF">J2X05_001960</name>
</gene>
<feature type="chain" id="PRO_5046628674" evidence="1">
    <location>
        <begin position="20"/>
        <end position="132"/>
    </location>
</feature>
<evidence type="ECO:0000313" key="2">
    <source>
        <dbReference type="EMBL" id="MDR7089938.1"/>
    </source>
</evidence>
<keyword evidence="3" id="KW-1185">Reference proteome</keyword>